<accession>X0T544</accession>
<evidence type="ECO:0000313" key="1">
    <source>
        <dbReference type="EMBL" id="GAF88339.1"/>
    </source>
</evidence>
<proteinExistence type="predicted"/>
<organism evidence="1">
    <name type="scientific">marine sediment metagenome</name>
    <dbReference type="NCBI Taxonomy" id="412755"/>
    <lineage>
        <taxon>unclassified sequences</taxon>
        <taxon>metagenomes</taxon>
        <taxon>ecological metagenomes</taxon>
    </lineage>
</organism>
<gene>
    <name evidence="1" type="ORF">S01H1_29192</name>
</gene>
<sequence>FNIKDVDELNYRWSFGGKEASQTDSKNPNLLVLKISQLAKSIKQDLTVWVENKNNPLQRAQTRAEITFIP</sequence>
<name>X0T544_9ZZZZ</name>
<comment type="caution">
    <text evidence="1">The sequence shown here is derived from an EMBL/GenBank/DDBJ whole genome shotgun (WGS) entry which is preliminary data.</text>
</comment>
<feature type="non-terminal residue" evidence="1">
    <location>
        <position position="1"/>
    </location>
</feature>
<evidence type="ECO:0008006" key="2">
    <source>
        <dbReference type="Google" id="ProtNLM"/>
    </source>
</evidence>
<protein>
    <recommendedName>
        <fullName evidence="2">PKD domain-containing protein</fullName>
    </recommendedName>
</protein>
<dbReference type="AlphaFoldDB" id="X0T544"/>
<dbReference type="EMBL" id="BARS01017884">
    <property type="protein sequence ID" value="GAF88339.1"/>
    <property type="molecule type" value="Genomic_DNA"/>
</dbReference>
<reference evidence="1" key="1">
    <citation type="journal article" date="2014" name="Front. Microbiol.">
        <title>High frequency of phylogenetically diverse reductive dehalogenase-homologous genes in deep subseafloor sedimentary metagenomes.</title>
        <authorList>
            <person name="Kawai M."/>
            <person name="Futagami T."/>
            <person name="Toyoda A."/>
            <person name="Takaki Y."/>
            <person name="Nishi S."/>
            <person name="Hori S."/>
            <person name="Arai W."/>
            <person name="Tsubouchi T."/>
            <person name="Morono Y."/>
            <person name="Uchiyama I."/>
            <person name="Ito T."/>
            <person name="Fujiyama A."/>
            <person name="Inagaki F."/>
            <person name="Takami H."/>
        </authorList>
    </citation>
    <scope>NUCLEOTIDE SEQUENCE</scope>
    <source>
        <strain evidence="1">Expedition CK06-06</strain>
    </source>
</reference>